<accession>A0A4Q7ZBN4</accession>
<evidence type="ECO:0000313" key="2">
    <source>
        <dbReference type="EMBL" id="RZU48032.1"/>
    </source>
</evidence>
<dbReference type="RefSeq" id="WP_130411289.1">
    <property type="nucleotide sequence ID" value="NZ_SHKX01000010.1"/>
</dbReference>
<evidence type="ECO:0000259" key="1">
    <source>
        <dbReference type="Pfam" id="PF02558"/>
    </source>
</evidence>
<dbReference type="Gene3D" id="3.40.50.720">
    <property type="entry name" value="NAD(P)-binding Rossmann-like Domain"/>
    <property type="match status" value="1"/>
</dbReference>
<dbReference type="OrthoDB" id="9793586at2"/>
<keyword evidence="3" id="KW-1185">Reference proteome</keyword>
<dbReference type="Pfam" id="PF02558">
    <property type="entry name" value="ApbA"/>
    <property type="match status" value="1"/>
</dbReference>
<dbReference type="EMBL" id="SHKX01000010">
    <property type="protein sequence ID" value="RZU48032.1"/>
    <property type="molecule type" value="Genomic_DNA"/>
</dbReference>
<sequence>MNILVVGAGAIGQVYALHLARAGHAVSFFVKAKYADDLKAGLDLHRLRRGGAVTERLDGFGLLTDPAEVAAGRWDQVWLTLPSDALRGELARQVLAAVGDATVICLQPDIHDGEFVRSRTPQRQQVVQSLIPFISFQSPLPGQPGPAGIAFFLPPLTPALVAGEPARAAAVTTTLKQAGVPARQVADFARSTAAFVAMMQPLMAALEANGWDLYGLPASPRLREGLQASREAMQAAAAETGGSTWALHPLVWPLTWRLALPLLKRVFPFDLQVYLRFHYSKVGVQTRLMLDSYIELGAARRLPVSSLQTLRLSLPEPAGV</sequence>
<organism evidence="2 3">
    <name type="scientific">Fluviicoccus keumensis</name>
    <dbReference type="NCBI Taxonomy" id="1435465"/>
    <lineage>
        <taxon>Bacteria</taxon>
        <taxon>Pseudomonadati</taxon>
        <taxon>Pseudomonadota</taxon>
        <taxon>Gammaproteobacteria</taxon>
        <taxon>Moraxellales</taxon>
        <taxon>Moraxellaceae</taxon>
        <taxon>Fluviicoccus</taxon>
    </lineage>
</organism>
<protein>
    <submittedName>
        <fullName evidence="2">Ketopantoate reductase</fullName>
    </submittedName>
</protein>
<reference evidence="2 3" key="1">
    <citation type="submission" date="2019-02" db="EMBL/GenBank/DDBJ databases">
        <title>Genomic Encyclopedia of Type Strains, Phase IV (KMG-IV): sequencing the most valuable type-strain genomes for metagenomic binning, comparative biology and taxonomic classification.</title>
        <authorList>
            <person name="Goeker M."/>
        </authorList>
    </citation>
    <scope>NUCLEOTIDE SEQUENCE [LARGE SCALE GENOMIC DNA]</scope>
    <source>
        <strain evidence="2 3">DSM 105135</strain>
    </source>
</reference>
<dbReference type="Proteomes" id="UP000292423">
    <property type="component" value="Unassembled WGS sequence"/>
</dbReference>
<evidence type="ECO:0000313" key="3">
    <source>
        <dbReference type="Proteomes" id="UP000292423"/>
    </source>
</evidence>
<gene>
    <name evidence="2" type="ORF">EV700_1003</name>
</gene>
<comment type="caution">
    <text evidence="2">The sequence shown here is derived from an EMBL/GenBank/DDBJ whole genome shotgun (WGS) entry which is preliminary data.</text>
</comment>
<dbReference type="AlphaFoldDB" id="A0A4Q7ZBN4"/>
<dbReference type="InterPro" id="IPR013332">
    <property type="entry name" value="KPR_N"/>
</dbReference>
<feature type="domain" description="Ketopantoate reductase N-terminal" evidence="1">
    <location>
        <begin position="3"/>
        <end position="48"/>
    </location>
</feature>
<name>A0A4Q7ZBN4_9GAMM</name>
<proteinExistence type="predicted"/>
<dbReference type="InterPro" id="IPR036291">
    <property type="entry name" value="NAD(P)-bd_dom_sf"/>
</dbReference>
<dbReference type="SUPFAM" id="SSF51735">
    <property type="entry name" value="NAD(P)-binding Rossmann-fold domains"/>
    <property type="match status" value="1"/>
</dbReference>